<dbReference type="GO" id="GO:0004622">
    <property type="term" value="F:phosphatidylcholine lysophospholipase activity"/>
    <property type="evidence" value="ECO:0007669"/>
    <property type="project" value="TreeGrafter"/>
</dbReference>
<dbReference type="KEGG" id="bbro:BAU06_21145"/>
<keyword evidence="5" id="KW-1185">Reference proteome</keyword>
<dbReference type="Proteomes" id="UP000092213">
    <property type="component" value="Chromosome"/>
</dbReference>
<evidence type="ECO:0000313" key="3">
    <source>
        <dbReference type="EMBL" id="ANN69822.1"/>
    </source>
</evidence>
<proteinExistence type="predicted"/>
<dbReference type="InterPro" id="IPR013830">
    <property type="entry name" value="SGNH_hydro"/>
</dbReference>
<dbReference type="InterPro" id="IPR036514">
    <property type="entry name" value="SGNH_hydro_sf"/>
</dbReference>
<evidence type="ECO:0000256" key="1">
    <source>
        <dbReference type="SAM" id="SignalP"/>
    </source>
</evidence>
<dbReference type="Proteomes" id="UP000091897">
    <property type="component" value="Chromosome"/>
</dbReference>
<dbReference type="Gene3D" id="3.40.50.1110">
    <property type="entry name" value="SGNH hydrolase"/>
    <property type="match status" value="1"/>
</dbReference>
<accession>A0A193G5K2</accession>
<dbReference type="EMBL" id="CP016171">
    <property type="protein sequence ID" value="ANN74973.1"/>
    <property type="molecule type" value="Genomic_DNA"/>
</dbReference>
<dbReference type="PANTHER" id="PTHR30383">
    <property type="entry name" value="THIOESTERASE 1/PROTEASE 1/LYSOPHOSPHOLIPASE L1"/>
    <property type="match status" value="1"/>
</dbReference>
<gene>
    <name evidence="3" type="ORF">BAU06_21145</name>
    <name evidence="4" type="ORF">BAU08_21685</name>
</gene>
<name>A0A193G5K2_9BORD</name>
<dbReference type="PANTHER" id="PTHR30383:SF5">
    <property type="entry name" value="SGNH HYDROLASE-TYPE ESTERASE DOMAIN-CONTAINING PROTEIN"/>
    <property type="match status" value="1"/>
</dbReference>
<protein>
    <submittedName>
        <fullName evidence="4">GDSL family lipase</fullName>
    </submittedName>
</protein>
<dbReference type="Pfam" id="PF13472">
    <property type="entry name" value="Lipase_GDSL_2"/>
    <property type="match status" value="1"/>
</dbReference>
<dbReference type="STRING" id="463025.BAU08_21685"/>
<feature type="signal peptide" evidence="1">
    <location>
        <begin position="1"/>
        <end position="22"/>
    </location>
</feature>
<reference evidence="5 6" key="1">
    <citation type="submission" date="2016-06" db="EMBL/GenBank/DDBJ databases">
        <title>Complete genome sequences of Bordetella bronchialis and Bordetella flabilis.</title>
        <authorList>
            <person name="LiPuma J.J."/>
            <person name="Spilker T."/>
        </authorList>
    </citation>
    <scope>NUCLEOTIDE SEQUENCE [LARGE SCALE GENOMIC DNA]</scope>
    <source>
        <strain evidence="4 6">AU17976</strain>
        <strain evidence="3 5">AU3182</strain>
    </source>
</reference>
<evidence type="ECO:0000313" key="4">
    <source>
        <dbReference type="EMBL" id="ANN74973.1"/>
    </source>
</evidence>
<organism evidence="4 6">
    <name type="scientific">Bordetella bronchialis</name>
    <dbReference type="NCBI Taxonomy" id="463025"/>
    <lineage>
        <taxon>Bacteria</taxon>
        <taxon>Pseudomonadati</taxon>
        <taxon>Pseudomonadota</taxon>
        <taxon>Betaproteobacteria</taxon>
        <taxon>Burkholderiales</taxon>
        <taxon>Alcaligenaceae</taxon>
        <taxon>Bordetella</taxon>
    </lineage>
</organism>
<evidence type="ECO:0000259" key="2">
    <source>
        <dbReference type="Pfam" id="PF13472"/>
    </source>
</evidence>
<dbReference type="SUPFAM" id="SSF52266">
    <property type="entry name" value="SGNH hydrolase"/>
    <property type="match status" value="1"/>
</dbReference>
<keyword evidence="1" id="KW-0732">Signal</keyword>
<dbReference type="AlphaFoldDB" id="A0A193G5K2"/>
<sequence>MTSALAASAALAGGALPGQARAQAAPPAQPAIHAIAPDTEPAITAAPKGNTAPLAGTAVAVSAASDRWAESLAAFAAADQAHPPKPGGVLFVGSSSIRLWNDLETEFQSLPVVVKRGFGGSRMLDCARHLHQLVEPYKPRLVLVYAGDNDLAEGRTPEQVLQAFSAFVEGVRQTLPATRIAYISIKPSPSRAGLMPEIRQANALIQAYTLKTRNTDFIDIYTPMLDAAGQPRAELFREDLLHLNARGYALWKQVITAHLN</sequence>
<dbReference type="EMBL" id="CP016170">
    <property type="protein sequence ID" value="ANN69822.1"/>
    <property type="molecule type" value="Genomic_DNA"/>
</dbReference>
<dbReference type="InterPro" id="IPR051532">
    <property type="entry name" value="Ester_Hydrolysis_Enzymes"/>
</dbReference>
<dbReference type="CDD" id="cd04502">
    <property type="entry name" value="SGNH_hydrolase_like_7"/>
    <property type="match status" value="1"/>
</dbReference>
<evidence type="ECO:0000313" key="5">
    <source>
        <dbReference type="Proteomes" id="UP000091897"/>
    </source>
</evidence>
<feature type="domain" description="SGNH hydrolase-type esterase" evidence="2">
    <location>
        <begin position="105"/>
        <end position="250"/>
    </location>
</feature>
<evidence type="ECO:0000313" key="6">
    <source>
        <dbReference type="Proteomes" id="UP000092213"/>
    </source>
</evidence>
<feature type="chain" id="PRO_5008258646" evidence="1">
    <location>
        <begin position="23"/>
        <end position="260"/>
    </location>
</feature>